<comment type="subcellular location">
    <subcellularLocation>
        <location evidence="1">Membrane</location>
        <topology evidence="1">Multi-pass membrane protein</topology>
    </subcellularLocation>
</comment>
<proteinExistence type="predicted"/>
<evidence type="ECO:0000256" key="1">
    <source>
        <dbReference type="ARBA" id="ARBA00004141"/>
    </source>
</evidence>
<reference evidence="7 8" key="1">
    <citation type="submission" date="2015-09" db="EMBL/GenBank/DDBJ databases">
        <title>Sorangium comparison.</title>
        <authorList>
            <person name="Zaburannyi N."/>
            <person name="Bunk B."/>
            <person name="Overmann J."/>
            <person name="Mueller R."/>
        </authorList>
    </citation>
    <scope>NUCLEOTIDE SEQUENCE [LARGE SCALE GENOMIC DNA]</scope>
    <source>
        <strain evidence="7 8">So ce26</strain>
    </source>
</reference>
<feature type="transmembrane region" description="Helical" evidence="6">
    <location>
        <begin position="418"/>
        <end position="436"/>
    </location>
</feature>
<feature type="transmembrane region" description="Helical" evidence="6">
    <location>
        <begin position="245"/>
        <end position="267"/>
    </location>
</feature>
<dbReference type="Pfam" id="PF00939">
    <property type="entry name" value="Na_sulph_symp"/>
    <property type="match status" value="1"/>
</dbReference>
<feature type="transmembrane region" description="Helical" evidence="6">
    <location>
        <begin position="489"/>
        <end position="513"/>
    </location>
</feature>
<feature type="transmembrane region" description="Helical" evidence="6">
    <location>
        <begin position="82"/>
        <end position="102"/>
    </location>
</feature>
<evidence type="ECO:0000256" key="5">
    <source>
        <dbReference type="SAM" id="MobiDB-lite"/>
    </source>
</evidence>
<dbReference type="PANTHER" id="PTHR10283">
    <property type="entry name" value="SOLUTE CARRIER FAMILY 13 MEMBER"/>
    <property type="match status" value="1"/>
</dbReference>
<dbReference type="GO" id="GO:0008514">
    <property type="term" value="F:organic anion transmembrane transporter activity"/>
    <property type="evidence" value="ECO:0007669"/>
    <property type="project" value="UniProtKB-ARBA"/>
</dbReference>
<dbReference type="EMBL" id="CP012673">
    <property type="protein sequence ID" value="AUX41271.1"/>
    <property type="molecule type" value="Genomic_DNA"/>
</dbReference>
<evidence type="ECO:0000313" key="7">
    <source>
        <dbReference type="EMBL" id="AUX41271.1"/>
    </source>
</evidence>
<dbReference type="OrthoDB" id="9766267at2"/>
<dbReference type="GO" id="GO:0005886">
    <property type="term" value="C:plasma membrane"/>
    <property type="evidence" value="ECO:0007669"/>
    <property type="project" value="TreeGrafter"/>
</dbReference>
<feature type="region of interest" description="Disordered" evidence="5">
    <location>
        <begin position="1"/>
        <end position="22"/>
    </location>
</feature>
<feature type="transmembrane region" description="Helical" evidence="6">
    <location>
        <begin position="355"/>
        <end position="376"/>
    </location>
</feature>
<keyword evidence="3 6" id="KW-1133">Transmembrane helix</keyword>
<evidence type="ECO:0000256" key="2">
    <source>
        <dbReference type="ARBA" id="ARBA00022692"/>
    </source>
</evidence>
<protein>
    <submittedName>
        <fullName evidence="7">Anion transporter</fullName>
    </submittedName>
</protein>
<keyword evidence="2 6" id="KW-0812">Transmembrane</keyword>
<keyword evidence="4 6" id="KW-0472">Membrane</keyword>
<feature type="transmembrane region" description="Helical" evidence="6">
    <location>
        <begin position="383"/>
        <end position="406"/>
    </location>
</feature>
<sequence length="519" mass="53324">MEGQPDLSATPPGAPRRRHTPARRPSLLRWLGITSGPAVALVIALVPSGLHDIPGYGHRPAYAAAVAAWMALWWLFEALPVAVTACLPLVLFPLLGVFGRGFPGDAARAAAPFLDAYIFLFLGGMAIGAAMEQWGLHRRVALHILRAIGADPKRLLFGMLVATSSISLWISNTATAVMMVPIGLALLAQLEAAAGGRRLVHFGTALMLAVAYASNVGGIGTKIGTGTNSIFCGFVADKLHHDIGFLRYMAAALPFVVLFIPLVWLALWRVGRRDGLGAATARGALDRELAAMGPMSVGERKVAAVFAVSSALWILGDPLRAAIGPRVEAAIAALGAAAAPGSAAGFKLLGKHYEAGVAVAAALALVALRAISLASLRRMPWGALALLGGSFAMAAGIEGGGLSAWMAAQLAVVGDAPLLAQIGLASAAAVALSALASNTATINVALNVLPQDLGVLFAATIAASCDFMLPAGTPPNAIVFGSGYVRLPVMIKAGFLLDVAAVLLITTYVYGYARHLIAG</sequence>
<evidence type="ECO:0000256" key="3">
    <source>
        <dbReference type="ARBA" id="ARBA00022989"/>
    </source>
</evidence>
<accession>A0A2L0EPN6</accession>
<organism evidence="7 8">
    <name type="scientific">Sorangium cellulosum</name>
    <name type="common">Polyangium cellulosum</name>
    <dbReference type="NCBI Taxonomy" id="56"/>
    <lineage>
        <taxon>Bacteria</taxon>
        <taxon>Pseudomonadati</taxon>
        <taxon>Myxococcota</taxon>
        <taxon>Polyangia</taxon>
        <taxon>Polyangiales</taxon>
        <taxon>Polyangiaceae</taxon>
        <taxon>Sorangium</taxon>
    </lineage>
</organism>
<feature type="transmembrane region" description="Helical" evidence="6">
    <location>
        <begin position="156"/>
        <end position="187"/>
    </location>
</feature>
<dbReference type="PANTHER" id="PTHR10283:SF82">
    <property type="entry name" value="SOLUTE CARRIER FAMILY 13 MEMBER 2"/>
    <property type="match status" value="1"/>
</dbReference>
<feature type="transmembrane region" description="Helical" evidence="6">
    <location>
        <begin position="27"/>
        <end position="47"/>
    </location>
</feature>
<gene>
    <name evidence="7" type="ORF">SOCE26_026810</name>
</gene>
<dbReference type="InterPro" id="IPR001898">
    <property type="entry name" value="SLC13A/DASS"/>
</dbReference>
<feature type="transmembrane region" description="Helical" evidence="6">
    <location>
        <begin position="114"/>
        <end position="136"/>
    </location>
</feature>
<evidence type="ECO:0000313" key="8">
    <source>
        <dbReference type="Proteomes" id="UP000238348"/>
    </source>
</evidence>
<dbReference type="AlphaFoldDB" id="A0A2L0EPN6"/>
<dbReference type="RefSeq" id="WP_104979322.1">
    <property type="nucleotide sequence ID" value="NZ_CP012673.1"/>
</dbReference>
<evidence type="ECO:0000256" key="6">
    <source>
        <dbReference type="SAM" id="Phobius"/>
    </source>
</evidence>
<feature type="transmembrane region" description="Helical" evidence="6">
    <location>
        <begin position="199"/>
        <end position="219"/>
    </location>
</feature>
<evidence type="ECO:0000256" key="4">
    <source>
        <dbReference type="ARBA" id="ARBA00023136"/>
    </source>
</evidence>
<dbReference type="Proteomes" id="UP000238348">
    <property type="component" value="Chromosome"/>
</dbReference>
<dbReference type="GO" id="GO:1905039">
    <property type="term" value="P:carboxylic acid transmembrane transport"/>
    <property type="evidence" value="ECO:0007669"/>
    <property type="project" value="UniProtKB-ARBA"/>
</dbReference>
<name>A0A2L0EPN6_SORCE</name>
<feature type="transmembrane region" description="Helical" evidence="6">
    <location>
        <begin position="448"/>
        <end position="469"/>
    </location>
</feature>